<dbReference type="Proteomes" id="UP000092460">
    <property type="component" value="Unassembled WGS sequence"/>
</dbReference>
<dbReference type="PANTHER" id="PTHR20995:SF17">
    <property type="entry name" value="F-BOX_WD REPEAT-CONTAINING PROTEIN 5"/>
    <property type="match status" value="1"/>
</dbReference>
<keyword evidence="2" id="KW-0732">Signal</keyword>
<proteinExistence type="predicted"/>
<protein>
    <submittedName>
        <fullName evidence="3">Uncharacterized protein</fullName>
    </submittedName>
</protein>
<dbReference type="PANTHER" id="PTHR20995">
    <property type="entry name" value="F-BOX/WD REPEAT-CONTAINING PROTEIN 5"/>
    <property type="match status" value="1"/>
</dbReference>
<reference evidence="4" key="1">
    <citation type="submission" date="2015-01" db="EMBL/GenBank/DDBJ databases">
        <authorList>
            <person name="Aksoy S."/>
            <person name="Warren W."/>
            <person name="Wilson R.K."/>
        </authorList>
    </citation>
    <scope>NUCLEOTIDE SEQUENCE [LARGE SCALE GENOMIC DNA]</scope>
    <source>
        <strain evidence="4">IAEA</strain>
    </source>
</reference>
<dbReference type="EMBL" id="JXJN01025562">
    <property type="status" value="NOT_ANNOTATED_CDS"/>
    <property type="molecule type" value="Genomic_DNA"/>
</dbReference>
<evidence type="ECO:0000313" key="3">
    <source>
        <dbReference type="EnsemblMetazoa" id="GPPI049029-PA"/>
    </source>
</evidence>
<organism evidence="3 4">
    <name type="scientific">Glossina palpalis gambiensis</name>
    <dbReference type="NCBI Taxonomy" id="67801"/>
    <lineage>
        <taxon>Eukaryota</taxon>
        <taxon>Metazoa</taxon>
        <taxon>Ecdysozoa</taxon>
        <taxon>Arthropoda</taxon>
        <taxon>Hexapoda</taxon>
        <taxon>Insecta</taxon>
        <taxon>Pterygota</taxon>
        <taxon>Neoptera</taxon>
        <taxon>Endopterygota</taxon>
        <taxon>Diptera</taxon>
        <taxon>Brachycera</taxon>
        <taxon>Muscomorpha</taxon>
        <taxon>Hippoboscoidea</taxon>
        <taxon>Glossinidae</taxon>
        <taxon>Glossina</taxon>
    </lineage>
</organism>
<dbReference type="GO" id="GO:0016567">
    <property type="term" value="P:protein ubiquitination"/>
    <property type="evidence" value="ECO:0007669"/>
    <property type="project" value="InterPro"/>
</dbReference>
<evidence type="ECO:0000313" key="4">
    <source>
        <dbReference type="Proteomes" id="UP000092460"/>
    </source>
</evidence>
<evidence type="ECO:0000256" key="2">
    <source>
        <dbReference type="SAM" id="SignalP"/>
    </source>
</evidence>
<keyword evidence="4" id="KW-1185">Reference proteome</keyword>
<feature type="compositionally biased region" description="Acidic residues" evidence="1">
    <location>
        <begin position="207"/>
        <end position="229"/>
    </location>
</feature>
<dbReference type="EnsemblMetazoa" id="GPPI049029-RA">
    <property type="protein sequence ID" value="GPPI049029-PA"/>
    <property type="gene ID" value="GPPI049029"/>
</dbReference>
<dbReference type="STRING" id="67801.A0A1B0C4N6"/>
<reference evidence="3" key="2">
    <citation type="submission" date="2020-05" db="UniProtKB">
        <authorList>
            <consortium name="EnsemblMetazoa"/>
        </authorList>
    </citation>
    <scope>IDENTIFICATION</scope>
    <source>
        <strain evidence="3">IAEA</strain>
    </source>
</reference>
<feature type="signal peptide" evidence="2">
    <location>
        <begin position="1"/>
        <end position="21"/>
    </location>
</feature>
<dbReference type="AlphaFoldDB" id="A0A1B0C4N6"/>
<accession>A0A1B0C4N6</accession>
<dbReference type="GO" id="GO:0019005">
    <property type="term" value="C:SCF ubiquitin ligase complex"/>
    <property type="evidence" value="ECO:0007669"/>
    <property type="project" value="InterPro"/>
</dbReference>
<name>A0A1B0C4N6_9MUSC</name>
<feature type="region of interest" description="Disordered" evidence="1">
    <location>
        <begin position="204"/>
        <end position="229"/>
    </location>
</feature>
<sequence>MFTLVYLTEFFFCYFCHSTSGEIAVFTVDGNVESHLRCRVINRPYDIFGTWFSDQYLISGDLHWLAQMVSTSILWLNKANQKVDSEHVPIMNQLYKFYNRNASSVRAIMMAKCPWLDESNDPLITASTSDEILESPSDDIEMSEHSLTVQNSVGNPLSHSVSLRRAFHISFDESTASLSLNWSLQRSNDSTIHYLDEYRREFTGDSVSDESVDEEEDEPMDASDEYDEMENSIPKYLIFSTGSKTYIPSEGSGPVEDI</sequence>
<dbReference type="VEuPathDB" id="VectorBase:GPPI049029"/>
<evidence type="ECO:0000256" key="1">
    <source>
        <dbReference type="SAM" id="MobiDB-lite"/>
    </source>
</evidence>
<feature type="chain" id="PRO_5008405362" evidence="2">
    <location>
        <begin position="22"/>
        <end position="258"/>
    </location>
</feature>
<dbReference type="GO" id="GO:0080008">
    <property type="term" value="C:Cul4-RING E3 ubiquitin ligase complex"/>
    <property type="evidence" value="ECO:0007669"/>
    <property type="project" value="InterPro"/>
</dbReference>
<dbReference type="InterPro" id="IPR042508">
    <property type="entry name" value="FBXW5"/>
</dbReference>